<evidence type="ECO:0000256" key="11">
    <source>
        <dbReference type="ARBA" id="ARBA00023228"/>
    </source>
</evidence>
<protein>
    <recommendedName>
        <fullName evidence="14">Beta-mannosidase B</fullName>
        <ecNumber evidence="6">3.2.1.25</ecNumber>
    </recommendedName>
    <alternativeName>
        <fullName evidence="15">Mannanase B</fullName>
    </alternativeName>
</protein>
<comment type="pathway">
    <text evidence="4">Glycan metabolism; N-glycan degradation.</text>
</comment>
<keyword evidence="7" id="KW-0964">Secreted</keyword>
<dbReference type="FunFam" id="3.20.20.80:FF:000050">
    <property type="entry name" value="Beta-mannosidase B"/>
    <property type="match status" value="1"/>
</dbReference>
<dbReference type="Pfam" id="PF17786">
    <property type="entry name" value="Mannosidase_ig"/>
    <property type="match status" value="1"/>
</dbReference>
<evidence type="ECO:0000256" key="1">
    <source>
        <dbReference type="ARBA" id="ARBA00000829"/>
    </source>
</evidence>
<feature type="domain" description="Mannosidase Ig/CBM-like" evidence="18">
    <location>
        <begin position="716"/>
        <end position="805"/>
    </location>
</feature>
<feature type="domain" description="Beta-mannosidase Ig-fold" evidence="17">
    <location>
        <begin position="810"/>
        <end position="886"/>
    </location>
</feature>
<evidence type="ECO:0000259" key="18">
    <source>
        <dbReference type="Pfam" id="PF17786"/>
    </source>
</evidence>
<dbReference type="InterPro" id="IPR013783">
    <property type="entry name" value="Ig-like_fold"/>
</dbReference>
<dbReference type="Pfam" id="PF22666">
    <property type="entry name" value="Glyco_hydro_2_N2"/>
    <property type="match status" value="1"/>
</dbReference>
<comment type="catalytic activity">
    <reaction evidence="1">
        <text>Hydrolysis of terminal, non-reducing beta-D-mannose residues in beta-D-mannosides.</text>
        <dbReference type="EC" id="3.2.1.25"/>
    </reaction>
</comment>
<keyword evidence="12" id="KW-0326">Glycosidase</keyword>
<dbReference type="Proteomes" id="UP000004596">
    <property type="component" value="Unassembled WGS sequence"/>
</dbReference>
<evidence type="ECO:0000256" key="10">
    <source>
        <dbReference type="ARBA" id="ARBA00023180"/>
    </source>
</evidence>
<evidence type="ECO:0000256" key="6">
    <source>
        <dbReference type="ARBA" id="ARBA00012754"/>
    </source>
</evidence>
<keyword evidence="8" id="KW-0732">Signal</keyword>
<dbReference type="GO" id="GO:0005764">
    <property type="term" value="C:lysosome"/>
    <property type="evidence" value="ECO:0007669"/>
    <property type="project" value="UniProtKB-SubCell"/>
</dbReference>
<dbReference type="Pfam" id="PF17753">
    <property type="entry name" value="Ig_mannosidase"/>
    <property type="match status" value="1"/>
</dbReference>
<dbReference type="GO" id="GO:0005975">
    <property type="term" value="P:carbohydrate metabolic process"/>
    <property type="evidence" value="ECO:0007669"/>
    <property type="project" value="InterPro"/>
</dbReference>
<gene>
    <name evidence="20" type="ORF">BACINT_00916</name>
</gene>
<dbReference type="SUPFAM" id="SSF49785">
    <property type="entry name" value="Galactose-binding domain-like"/>
    <property type="match status" value="1"/>
</dbReference>
<evidence type="ECO:0000256" key="13">
    <source>
        <dbReference type="ARBA" id="ARBA00038429"/>
    </source>
</evidence>
<feature type="domain" description="Beta-mannosidase-like galactose-binding" evidence="19">
    <location>
        <begin position="60"/>
        <end position="237"/>
    </location>
</feature>
<dbReference type="GO" id="GO:0004567">
    <property type="term" value="F:beta-mannosidase activity"/>
    <property type="evidence" value="ECO:0007669"/>
    <property type="project" value="UniProtKB-EC"/>
</dbReference>
<dbReference type="FunFam" id="2.60.120.260:FF:000060">
    <property type="entry name" value="Probable beta-mannosidase"/>
    <property type="match status" value="1"/>
</dbReference>
<dbReference type="InterPro" id="IPR036156">
    <property type="entry name" value="Beta-gal/glucu_dom_sf"/>
</dbReference>
<evidence type="ECO:0000256" key="12">
    <source>
        <dbReference type="ARBA" id="ARBA00023295"/>
    </source>
</evidence>
<comment type="caution">
    <text evidence="20">The sequence shown here is derived from an EMBL/GenBank/DDBJ whole genome shotgun (WGS) entry which is preliminary data.</text>
</comment>
<comment type="similarity">
    <text evidence="13">Belongs to the glycosyl hydrolase 2 family. Beta-mannosidase B subfamily.</text>
</comment>
<sequence>MFGEDLEFNLIIIIFGLRNILYIMKKPNLNLKRASLLTSSLLCSALLIAVPLRKELNEGWKFKQARLSNWYPATVPGVVHTDLMDNKIIEDPFFRLNERGMQWIDKEDWIYQTTFQLTPEMMGRENIDLIFKGLDTYADVYLNEKKILEANNMFREWKTSIKPDLKPGENVLKIYFHSPIKVDIPKWDALPYQYEAGNDQSENGGVFNKKVSVFARKAGYHYGWDWGPRLVTSGIWRPVYVEAWDNARINDVFIRQPEVSKSRASLIGEVEILADKEIDQANVTITEAASGRVLAGQTVSLQKGINKISLPFSIKSPKLWWSNGLGEPHLYSFRTDLTVNNQTSDAWTEEVGLRSLKIINRPDKDGKTFYVELNGIPVFAKGANYIPQDNFLPRVTPEQYEKTILDAANANMNMLRIWGGGTYESDLFYQLCDRYGILVWQDFMFACSLYPAEGELLENIRQEAIDNVKRLRNHACIALWCGNNECNDAWFNWGWQKRYKAQNPEYEQKIWKQFNDQYNVTLPQVVEEYAPESFYWPSSPFARYDGGSDDRNGDRHYWEVWHGKKPIEMYNKERSRFFSEYGFQSFPEFESVKRYAPRQEDWDIYSEVMMSHQRGGMHANELIETYLLNEYRKPRNFEAFLYMNHVLQGDAIKTAIEAHRRDMPYCMGTLFWQHNDCWPVASWASRDYYGRWKAQHYFARKAYRDILVSPIADEDGQLKVQIVSDRHKVCNGRLEVKVMKLTGEVLNSYNRNVKVDANSSKALFSVPLDEALKGARKEDVFIHAVLLTDKGNSNYTNNYFLVKQKEVNYPKAQLATSVQPIEGGFEVTLSSDNFARAVFIATGDVNSSFSDNYFDILPGSSVKVEVYTDLPLATFEKQLKVVSLSDEY</sequence>
<dbReference type="InterPro" id="IPR017853">
    <property type="entry name" value="GH"/>
</dbReference>
<dbReference type="GO" id="GO:0006516">
    <property type="term" value="P:glycoprotein catabolic process"/>
    <property type="evidence" value="ECO:0007669"/>
    <property type="project" value="TreeGrafter"/>
</dbReference>
<organism evidence="20 21">
    <name type="scientific">Bacteroides intestinalis DSM 17393</name>
    <dbReference type="NCBI Taxonomy" id="471870"/>
    <lineage>
        <taxon>Bacteria</taxon>
        <taxon>Pseudomonadati</taxon>
        <taxon>Bacteroidota</taxon>
        <taxon>Bacteroidia</taxon>
        <taxon>Bacteroidales</taxon>
        <taxon>Bacteroidaceae</taxon>
        <taxon>Bacteroides</taxon>
    </lineage>
</organism>
<evidence type="ECO:0000259" key="19">
    <source>
        <dbReference type="Pfam" id="PF22666"/>
    </source>
</evidence>
<dbReference type="InterPro" id="IPR041447">
    <property type="entry name" value="Mannosidase_ig"/>
</dbReference>
<evidence type="ECO:0000256" key="14">
    <source>
        <dbReference type="ARBA" id="ARBA00041069"/>
    </source>
</evidence>
<dbReference type="EC" id="3.2.1.25" evidence="6"/>
<reference evidence="20 21" key="1">
    <citation type="submission" date="2008-04" db="EMBL/GenBank/DDBJ databases">
        <title>Draft genome sequence of Bacteroides intestinalis (DSM 17393).</title>
        <authorList>
            <person name="Sudarsanam P."/>
            <person name="Ley R."/>
            <person name="Guruge J."/>
            <person name="Turnbaugh P.J."/>
            <person name="Mahowald M."/>
            <person name="Liep D."/>
            <person name="Gordon J."/>
        </authorList>
    </citation>
    <scope>NUCLEOTIDE SEQUENCE [LARGE SCALE GENOMIC DNA]</scope>
    <source>
        <strain evidence="20 21">DSM 17393</strain>
    </source>
</reference>
<dbReference type="InterPro" id="IPR041625">
    <property type="entry name" value="Beta-mannosidase_Ig"/>
</dbReference>
<feature type="domain" description="Glycoside hydrolase family 2 immunoglobulin-like beta-sandwich" evidence="16">
    <location>
        <begin position="248"/>
        <end position="354"/>
    </location>
</feature>
<evidence type="ECO:0000256" key="2">
    <source>
        <dbReference type="ARBA" id="ARBA00004371"/>
    </source>
</evidence>
<keyword evidence="11" id="KW-0458">Lysosome</keyword>
<evidence type="ECO:0000256" key="5">
    <source>
        <dbReference type="ARBA" id="ARBA00011738"/>
    </source>
</evidence>
<dbReference type="InterPro" id="IPR050887">
    <property type="entry name" value="Beta-mannosidase_GH2"/>
</dbReference>
<dbReference type="eggNOG" id="COG3250">
    <property type="taxonomic scope" value="Bacteria"/>
</dbReference>
<dbReference type="Pfam" id="PF00703">
    <property type="entry name" value="Glyco_hydro_2"/>
    <property type="match status" value="1"/>
</dbReference>
<accession>B3C8V4</accession>
<dbReference type="Gene3D" id="3.20.20.80">
    <property type="entry name" value="Glycosidases"/>
    <property type="match status" value="1"/>
</dbReference>
<reference evidence="20 21" key="2">
    <citation type="submission" date="2008-04" db="EMBL/GenBank/DDBJ databases">
        <authorList>
            <person name="Fulton L."/>
            <person name="Clifton S."/>
            <person name="Fulton B."/>
            <person name="Xu J."/>
            <person name="Minx P."/>
            <person name="Pepin K.H."/>
            <person name="Johnson M."/>
            <person name="Thiruvilangam P."/>
            <person name="Bhonagiri V."/>
            <person name="Nash W.E."/>
            <person name="Mardis E.R."/>
            <person name="Wilson R.K."/>
        </authorList>
    </citation>
    <scope>NUCLEOTIDE SEQUENCE [LARGE SCALE GENOMIC DNA]</scope>
    <source>
        <strain evidence="20 21">DSM 17393</strain>
    </source>
</reference>
<evidence type="ECO:0000313" key="21">
    <source>
        <dbReference type="Proteomes" id="UP000004596"/>
    </source>
</evidence>
<evidence type="ECO:0000259" key="16">
    <source>
        <dbReference type="Pfam" id="PF00703"/>
    </source>
</evidence>
<dbReference type="Gene3D" id="2.60.120.260">
    <property type="entry name" value="Galactose-binding domain-like"/>
    <property type="match status" value="1"/>
</dbReference>
<dbReference type="InterPro" id="IPR054593">
    <property type="entry name" value="Beta-mannosidase-like_N2"/>
</dbReference>
<dbReference type="InterPro" id="IPR006102">
    <property type="entry name" value="Ig-like_GH2"/>
</dbReference>
<proteinExistence type="inferred from homology"/>
<dbReference type="STRING" id="471870.BACINT_00916"/>
<comment type="subcellular location">
    <subcellularLocation>
        <location evidence="2">Lysosome</location>
    </subcellularLocation>
    <subcellularLocation>
        <location evidence="3">Secreted</location>
    </subcellularLocation>
</comment>
<dbReference type="GO" id="GO:0005576">
    <property type="term" value="C:extracellular region"/>
    <property type="evidence" value="ECO:0007669"/>
    <property type="project" value="UniProtKB-SubCell"/>
</dbReference>
<evidence type="ECO:0000256" key="4">
    <source>
        <dbReference type="ARBA" id="ARBA00004740"/>
    </source>
</evidence>
<dbReference type="EMBL" id="ABJL02000007">
    <property type="protein sequence ID" value="EDV05832.1"/>
    <property type="molecule type" value="Genomic_DNA"/>
</dbReference>
<dbReference type="InterPro" id="IPR008979">
    <property type="entry name" value="Galactose-bd-like_sf"/>
</dbReference>
<dbReference type="SUPFAM" id="SSF51445">
    <property type="entry name" value="(Trans)glycosidases"/>
    <property type="match status" value="1"/>
</dbReference>
<evidence type="ECO:0000256" key="3">
    <source>
        <dbReference type="ARBA" id="ARBA00004613"/>
    </source>
</evidence>
<dbReference type="PANTHER" id="PTHR43730:SF1">
    <property type="entry name" value="BETA-MANNOSIDASE"/>
    <property type="match status" value="1"/>
</dbReference>
<comment type="subunit">
    <text evidence="5">Homodimer.</text>
</comment>
<dbReference type="PANTHER" id="PTHR43730">
    <property type="entry name" value="BETA-MANNOSIDASE"/>
    <property type="match status" value="1"/>
</dbReference>
<evidence type="ECO:0000256" key="8">
    <source>
        <dbReference type="ARBA" id="ARBA00022729"/>
    </source>
</evidence>
<evidence type="ECO:0000256" key="7">
    <source>
        <dbReference type="ARBA" id="ARBA00022525"/>
    </source>
</evidence>
<keyword evidence="10" id="KW-0325">Glycoprotein</keyword>
<dbReference type="SUPFAM" id="SSF49303">
    <property type="entry name" value="beta-Galactosidase/glucuronidase domain"/>
    <property type="match status" value="3"/>
</dbReference>
<name>B3C8V4_9BACE</name>
<keyword evidence="9 20" id="KW-0378">Hydrolase</keyword>
<evidence type="ECO:0000313" key="20">
    <source>
        <dbReference type="EMBL" id="EDV05832.1"/>
    </source>
</evidence>
<dbReference type="Gene3D" id="2.60.40.10">
    <property type="entry name" value="Immunoglobulins"/>
    <property type="match status" value="3"/>
</dbReference>
<evidence type="ECO:0000256" key="9">
    <source>
        <dbReference type="ARBA" id="ARBA00022801"/>
    </source>
</evidence>
<evidence type="ECO:0000256" key="15">
    <source>
        <dbReference type="ARBA" id="ARBA00041614"/>
    </source>
</evidence>
<evidence type="ECO:0000259" key="17">
    <source>
        <dbReference type="Pfam" id="PF17753"/>
    </source>
</evidence>
<dbReference type="AlphaFoldDB" id="B3C8V4"/>